<proteinExistence type="predicted"/>
<dbReference type="EMBL" id="CP124616">
    <property type="protein sequence ID" value="WGW04530.1"/>
    <property type="molecule type" value="Genomic_DNA"/>
</dbReference>
<evidence type="ECO:0000313" key="1">
    <source>
        <dbReference type="EMBL" id="WGW04530.1"/>
    </source>
</evidence>
<reference evidence="1 2" key="1">
    <citation type="submission" date="2023-05" db="EMBL/GenBank/DDBJ databases">
        <title>YMD87, complete Genome.</title>
        <authorList>
            <person name="Zhang J."/>
            <person name="Xu X."/>
        </authorList>
    </citation>
    <scope>NUCLEOTIDE SEQUENCE [LARGE SCALE GENOMIC DNA]</scope>
    <source>
        <strain evidence="1 2">YMD87</strain>
    </source>
</reference>
<evidence type="ECO:0000313" key="2">
    <source>
        <dbReference type="Proteomes" id="UP001241605"/>
    </source>
</evidence>
<organism evidence="1 2">
    <name type="scientific">Tropicibacter oceani</name>
    <dbReference type="NCBI Taxonomy" id="3058420"/>
    <lineage>
        <taxon>Bacteria</taxon>
        <taxon>Pseudomonadati</taxon>
        <taxon>Pseudomonadota</taxon>
        <taxon>Alphaproteobacteria</taxon>
        <taxon>Rhodobacterales</taxon>
        <taxon>Roseobacteraceae</taxon>
        <taxon>Tropicibacter</taxon>
    </lineage>
</organism>
<accession>A0ABY8QIT5</accession>
<keyword evidence="2" id="KW-1185">Reference proteome</keyword>
<protein>
    <recommendedName>
        <fullName evidence="3">Tetratrico peptide repeat group 5 domain-containing protein</fullName>
    </recommendedName>
</protein>
<gene>
    <name evidence="1" type="ORF">QF118_02975</name>
</gene>
<sequence length="183" mass="20104">MTLKDLYRLAIEQGGDAVSRALGHAEAQLARNPGHRQALMYKGSLLTMVGDQMLTQEKRRAYIRTGVALMDSAMASDDASPAVMCEMTYVQASTLACLPGDLGLDRVALEALRELAHSPCFDATDPFDRVRTLVLLSCLAKHFGQQQEAQSRFRQARGIDEDLAIRTYSAWLNRSSPDTSVSP</sequence>
<dbReference type="RefSeq" id="WP_282301165.1">
    <property type="nucleotide sequence ID" value="NZ_CP124616.1"/>
</dbReference>
<name>A0ABY8QIT5_9RHOB</name>
<dbReference type="Proteomes" id="UP001241605">
    <property type="component" value="Chromosome"/>
</dbReference>
<evidence type="ECO:0008006" key="3">
    <source>
        <dbReference type="Google" id="ProtNLM"/>
    </source>
</evidence>